<evidence type="ECO:0000256" key="3">
    <source>
        <dbReference type="ARBA" id="ARBA00022729"/>
    </source>
</evidence>
<dbReference type="Proteomes" id="UP000468735">
    <property type="component" value="Unassembled WGS sequence"/>
</dbReference>
<keyword evidence="6" id="KW-1133">Transmembrane helix</keyword>
<dbReference type="InterPro" id="IPR007348">
    <property type="entry name" value="CopC_dom"/>
</dbReference>
<dbReference type="PANTHER" id="PTHR34820">
    <property type="entry name" value="INNER MEMBRANE PROTEIN YEBZ"/>
    <property type="match status" value="1"/>
</dbReference>
<evidence type="ECO:0000256" key="4">
    <source>
        <dbReference type="ARBA" id="ARBA00023008"/>
    </source>
</evidence>
<gene>
    <name evidence="8" type="ORF">F8566_00575</name>
</gene>
<keyword evidence="6" id="KW-0472">Membrane</keyword>
<dbReference type="GO" id="GO:0042597">
    <property type="term" value="C:periplasmic space"/>
    <property type="evidence" value="ECO:0007669"/>
    <property type="project" value="InterPro"/>
</dbReference>
<evidence type="ECO:0000313" key="8">
    <source>
        <dbReference type="EMBL" id="KAB2352239.1"/>
    </source>
</evidence>
<evidence type="ECO:0000313" key="9">
    <source>
        <dbReference type="Proteomes" id="UP000468735"/>
    </source>
</evidence>
<dbReference type="OrthoDB" id="5242236at2"/>
<dbReference type="EMBL" id="WBMT01000001">
    <property type="protein sequence ID" value="KAB2352239.1"/>
    <property type="molecule type" value="Genomic_DNA"/>
</dbReference>
<comment type="subcellular location">
    <subcellularLocation>
        <location evidence="1">Cell envelope</location>
    </subcellularLocation>
</comment>
<dbReference type="GO" id="GO:0006825">
    <property type="term" value="P:copper ion transport"/>
    <property type="evidence" value="ECO:0007669"/>
    <property type="project" value="InterPro"/>
</dbReference>
<dbReference type="GO" id="GO:0030313">
    <property type="term" value="C:cell envelope"/>
    <property type="evidence" value="ECO:0007669"/>
    <property type="project" value="UniProtKB-SubCell"/>
</dbReference>
<feature type="domain" description="CopC" evidence="7">
    <location>
        <begin position="100"/>
        <end position="192"/>
    </location>
</feature>
<dbReference type="InterPro" id="IPR014755">
    <property type="entry name" value="Cu-Rt/internalin_Ig-like"/>
</dbReference>
<feature type="region of interest" description="Disordered" evidence="5">
    <location>
        <begin position="195"/>
        <end position="225"/>
    </location>
</feature>
<evidence type="ECO:0000256" key="5">
    <source>
        <dbReference type="SAM" id="MobiDB-lite"/>
    </source>
</evidence>
<feature type="transmembrane region" description="Helical" evidence="6">
    <location>
        <begin position="229"/>
        <end position="251"/>
    </location>
</feature>
<dbReference type="GO" id="GO:0005507">
    <property type="term" value="F:copper ion binding"/>
    <property type="evidence" value="ECO:0007669"/>
    <property type="project" value="InterPro"/>
</dbReference>
<keyword evidence="4" id="KW-0186">Copper</keyword>
<proteinExistence type="predicted"/>
<keyword evidence="3" id="KW-0732">Signal</keyword>
<keyword evidence="2" id="KW-0479">Metal-binding</keyword>
<reference evidence="8 9" key="1">
    <citation type="submission" date="2019-09" db="EMBL/GenBank/DDBJ databases">
        <title>Actinomadura physcomitrii sp. nov., a novel actinomycete isolated from moss [Physcomitrium sphaericum (Ludw) Fuernr].</title>
        <authorList>
            <person name="Zhuang X."/>
            <person name="Liu C."/>
        </authorList>
    </citation>
    <scope>NUCLEOTIDE SEQUENCE [LARGE SCALE GENOMIC DNA]</scope>
    <source>
        <strain evidence="8 9">HMC1</strain>
    </source>
</reference>
<name>A0A6H9ZCG2_9ACTN</name>
<dbReference type="InterPro" id="IPR014756">
    <property type="entry name" value="Ig_E-set"/>
</dbReference>
<dbReference type="InterPro" id="IPR032694">
    <property type="entry name" value="CopC/D"/>
</dbReference>
<dbReference type="GO" id="GO:0005886">
    <property type="term" value="C:plasma membrane"/>
    <property type="evidence" value="ECO:0007669"/>
    <property type="project" value="TreeGrafter"/>
</dbReference>
<keyword evidence="6" id="KW-0812">Transmembrane</keyword>
<dbReference type="PANTHER" id="PTHR34820:SF4">
    <property type="entry name" value="INNER MEMBRANE PROTEIN YEBZ"/>
    <property type="match status" value="1"/>
</dbReference>
<protein>
    <submittedName>
        <fullName evidence="8">Copper resistance protein CopC</fullName>
    </submittedName>
</protein>
<keyword evidence="9" id="KW-1185">Reference proteome</keyword>
<feature type="compositionally biased region" description="Low complexity" evidence="5">
    <location>
        <begin position="201"/>
        <end position="216"/>
    </location>
</feature>
<comment type="caution">
    <text evidence="8">The sequence shown here is derived from an EMBL/GenBank/DDBJ whole genome shotgun (WGS) entry which is preliminary data.</text>
</comment>
<dbReference type="GO" id="GO:0046688">
    <property type="term" value="P:response to copper ion"/>
    <property type="evidence" value="ECO:0007669"/>
    <property type="project" value="InterPro"/>
</dbReference>
<evidence type="ECO:0000256" key="2">
    <source>
        <dbReference type="ARBA" id="ARBA00022723"/>
    </source>
</evidence>
<dbReference type="Pfam" id="PF04234">
    <property type="entry name" value="CopC"/>
    <property type="match status" value="1"/>
</dbReference>
<dbReference type="AlphaFoldDB" id="A0A6H9ZCG2"/>
<evidence type="ECO:0000256" key="6">
    <source>
        <dbReference type="SAM" id="Phobius"/>
    </source>
</evidence>
<dbReference type="SUPFAM" id="SSF81296">
    <property type="entry name" value="E set domains"/>
    <property type="match status" value="1"/>
</dbReference>
<dbReference type="Gene3D" id="2.60.40.1220">
    <property type="match status" value="1"/>
</dbReference>
<evidence type="ECO:0000259" key="7">
    <source>
        <dbReference type="Pfam" id="PF04234"/>
    </source>
</evidence>
<evidence type="ECO:0000256" key="1">
    <source>
        <dbReference type="ARBA" id="ARBA00004196"/>
    </source>
</evidence>
<organism evidence="8 9">
    <name type="scientific">Actinomadura rudentiformis</name>
    <dbReference type="NCBI Taxonomy" id="359158"/>
    <lineage>
        <taxon>Bacteria</taxon>
        <taxon>Bacillati</taxon>
        <taxon>Actinomycetota</taxon>
        <taxon>Actinomycetes</taxon>
        <taxon>Streptosporangiales</taxon>
        <taxon>Thermomonosporaceae</taxon>
        <taxon>Actinomadura</taxon>
    </lineage>
</organism>
<sequence length="259" mass="27268">MPSQLLQYVEIGYRYAERRTGDLPTGRRIRPQPRIGHLEGNTRPWRPVVIHHSAALGLPQPGRLRTTAARLGLHGTLRALAAVLAAAATVPLVAPSADAHAELKSITPEHKSVQTASPNQVVLTFNQPVNSQFTVIRVTGPDGARADSGSALVGRAVVRQGLMPLTKPGAYQVAYRTVSVDGHVISGAREFTFKPGPVAPQPSAASAPAGSVPTPTQTQRPGEQSSSGFSWGLILLGAVGAAVVAAAAMSFRRGRRRAR</sequence>
<accession>A0A6H9ZCG2</accession>